<gene>
    <name evidence="10" type="ORF">METZ01_LOCUS168796</name>
</gene>
<evidence type="ECO:0000256" key="6">
    <source>
        <dbReference type="ARBA" id="ARBA00022989"/>
    </source>
</evidence>
<feature type="transmembrane region" description="Helical" evidence="8">
    <location>
        <begin position="215"/>
        <end position="237"/>
    </location>
</feature>
<keyword evidence="7 8" id="KW-0472">Membrane</keyword>
<keyword evidence="6 8" id="KW-1133">Transmembrane helix</keyword>
<dbReference type="PANTHER" id="PTHR42929">
    <property type="entry name" value="INNER MEMBRANE ABC TRANSPORTER PERMEASE PROTEIN YDCU-RELATED-RELATED"/>
    <property type="match status" value="1"/>
</dbReference>
<protein>
    <recommendedName>
        <fullName evidence="9">ABC transmembrane type-1 domain-containing protein</fullName>
    </recommendedName>
</protein>
<evidence type="ECO:0000313" key="10">
    <source>
        <dbReference type="EMBL" id="SVB15942.1"/>
    </source>
</evidence>
<feature type="transmembrane region" description="Helical" evidence="8">
    <location>
        <begin position="112"/>
        <end position="135"/>
    </location>
</feature>
<evidence type="ECO:0000256" key="7">
    <source>
        <dbReference type="ARBA" id="ARBA00023136"/>
    </source>
</evidence>
<dbReference type="AlphaFoldDB" id="A0A382BR86"/>
<dbReference type="SUPFAM" id="SSF161098">
    <property type="entry name" value="MetI-like"/>
    <property type="match status" value="1"/>
</dbReference>
<reference evidence="10" key="1">
    <citation type="submission" date="2018-05" db="EMBL/GenBank/DDBJ databases">
        <authorList>
            <person name="Lanie J.A."/>
            <person name="Ng W.-L."/>
            <person name="Kazmierczak K.M."/>
            <person name="Andrzejewski T.M."/>
            <person name="Davidsen T.M."/>
            <person name="Wayne K.J."/>
            <person name="Tettelin H."/>
            <person name="Glass J.I."/>
            <person name="Rusch D."/>
            <person name="Podicherti R."/>
            <person name="Tsui H.-C.T."/>
            <person name="Winkler M.E."/>
        </authorList>
    </citation>
    <scope>NUCLEOTIDE SEQUENCE</scope>
</reference>
<dbReference type="PROSITE" id="PS50928">
    <property type="entry name" value="ABC_TM1"/>
    <property type="match status" value="1"/>
</dbReference>
<dbReference type="EMBL" id="UINC01030863">
    <property type="protein sequence ID" value="SVB15942.1"/>
    <property type="molecule type" value="Genomic_DNA"/>
</dbReference>
<keyword evidence="5 8" id="KW-0812">Transmembrane</keyword>
<comment type="similarity">
    <text evidence="2">Belongs to the binding-protein-dependent transport system permease family. CysTW subfamily.</text>
</comment>
<dbReference type="InterPro" id="IPR000515">
    <property type="entry name" value="MetI-like"/>
</dbReference>
<feature type="non-terminal residue" evidence="10">
    <location>
        <position position="1"/>
    </location>
</feature>
<dbReference type="GO" id="GO:0055085">
    <property type="term" value="P:transmembrane transport"/>
    <property type="evidence" value="ECO:0007669"/>
    <property type="project" value="InterPro"/>
</dbReference>
<dbReference type="Gene3D" id="1.10.3720.10">
    <property type="entry name" value="MetI-like"/>
    <property type="match status" value="1"/>
</dbReference>
<keyword evidence="4" id="KW-1003">Cell membrane</keyword>
<feature type="transmembrane region" description="Helical" evidence="8">
    <location>
        <begin position="19"/>
        <end position="46"/>
    </location>
</feature>
<evidence type="ECO:0000256" key="2">
    <source>
        <dbReference type="ARBA" id="ARBA00007069"/>
    </source>
</evidence>
<feature type="domain" description="ABC transmembrane type-1" evidence="9">
    <location>
        <begin position="76"/>
        <end position="280"/>
    </location>
</feature>
<feature type="transmembrane region" description="Helical" evidence="8">
    <location>
        <begin position="155"/>
        <end position="179"/>
    </location>
</feature>
<dbReference type="CDD" id="cd06261">
    <property type="entry name" value="TM_PBP2"/>
    <property type="match status" value="1"/>
</dbReference>
<proteinExistence type="inferred from homology"/>
<evidence type="ECO:0000256" key="4">
    <source>
        <dbReference type="ARBA" id="ARBA00022475"/>
    </source>
</evidence>
<dbReference type="PANTHER" id="PTHR42929:SF1">
    <property type="entry name" value="INNER MEMBRANE ABC TRANSPORTER PERMEASE PROTEIN YDCU-RELATED"/>
    <property type="match status" value="1"/>
</dbReference>
<sequence length="288" mass="31471">VATPGLEHQAERAKARQGFLLGLPTIVYLLIFFVAPLGFVVAYSFATRTSTGRTELRDFNLDAYARLGDDIIMTVAWRSLWMAMLATLICLVLAYPLAYFISTRSPAVRNMLLVAVMIPFWSNFLIRTYAWRVLLDSDGLVTQGLELLGIGDGRILFTSNAVILGLVYGYLPFMVLPLYAAIERVDWSLVEGARDLYASGWAAFRRVVWPLSRPGVIAGSMLVFVPSFGAYVTPAILGGNKEGLLGSYIVLQFLSARNGPVGSAVSVVVLGVMLVSTLIYFRAGGKNL</sequence>
<organism evidence="10">
    <name type="scientific">marine metagenome</name>
    <dbReference type="NCBI Taxonomy" id="408172"/>
    <lineage>
        <taxon>unclassified sequences</taxon>
        <taxon>metagenomes</taxon>
        <taxon>ecological metagenomes</taxon>
    </lineage>
</organism>
<dbReference type="Pfam" id="PF00528">
    <property type="entry name" value="BPD_transp_1"/>
    <property type="match status" value="1"/>
</dbReference>
<dbReference type="InterPro" id="IPR035906">
    <property type="entry name" value="MetI-like_sf"/>
</dbReference>
<comment type="subcellular location">
    <subcellularLocation>
        <location evidence="1">Cell membrane</location>
        <topology evidence="1">Multi-pass membrane protein</topology>
    </subcellularLocation>
</comment>
<feature type="transmembrane region" description="Helical" evidence="8">
    <location>
        <begin position="261"/>
        <end position="281"/>
    </location>
</feature>
<evidence type="ECO:0000259" key="9">
    <source>
        <dbReference type="PROSITE" id="PS50928"/>
    </source>
</evidence>
<evidence type="ECO:0000256" key="8">
    <source>
        <dbReference type="SAM" id="Phobius"/>
    </source>
</evidence>
<accession>A0A382BR86</accession>
<evidence type="ECO:0000256" key="3">
    <source>
        <dbReference type="ARBA" id="ARBA00022448"/>
    </source>
</evidence>
<name>A0A382BR86_9ZZZZ</name>
<evidence type="ECO:0000256" key="1">
    <source>
        <dbReference type="ARBA" id="ARBA00004651"/>
    </source>
</evidence>
<evidence type="ECO:0000256" key="5">
    <source>
        <dbReference type="ARBA" id="ARBA00022692"/>
    </source>
</evidence>
<dbReference type="GO" id="GO:0005886">
    <property type="term" value="C:plasma membrane"/>
    <property type="evidence" value="ECO:0007669"/>
    <property type="project" value="UniProtKB-SubCell"/>
</dbReference>
<feature type="transmembrane region" description="Helical" evidence="8">
    <location>
        <begin position="80"/>
        <end position="100"/>
    </location>
</feature>
<keyword evidence="3" id="KW-0813">Transport</keyword>